<comment type="subcellular location">
    <subcellularLocation>
        <location evidence="1">Bacterial microcompartment</location>
    </subcellularLocation>
</comment>
<dbReference type="InterPro" id="IPR037233">
    <property type="entry name" value="CcmK-like_sf"/>
</dbReference>
<dbReference type="EMBL" id="LK932972">
    <property type="protein sequence ID" value="CDT10389.1"/>
    <property type="molecule type" value="Genomic_DNA"/>
</dbReference>
<dbReference type="CDD" id="cd07050">
    <property type="entry name" value="BMC_EutL_repeat2"/>
    <property type="match status" value="1"/>
</dbReference>
<dbReference type="InterPro" id="IPR009193">
    <property type="entry name" value="EutL_PduB"/>
</dbReference>
<dbReference type="InterPro" id="IPR000249">
    <property type="entry name" value="BMC_dom"/>
</dbReference>
<dbReference type="SMART" id="SM00877">
    <property type="entry name" value="BMC"/>
    <property type="match status" value="2"/>
</dbReference>
<dbReference type="GO" id="GO:0005198">
    <property type="term" value="F:structural molecule activity"/>
    <property type="evidence" value="ECO:0007669"/>
    <property type="project" value="InterPro"/>
</dbReference>
<dbReference type="InterPro" id="IPR030983">
    <property type="entry name" value="EutL"/>
</dbReference>
<accession>A0A069AT99</accession>
<dbReference type="InterPro" id="IPR044870">
    <property type="entry name" value="BMC_CP"/>
</dbReference>
<keyword evidence="2" id="KW-1283">Bacterial microcompartment</keyword>
<gene>
    <name evidence="4" type="primary">eutL</name>
    <name evidence="4" type="ORF">BN1095_310083</name>
</gene>
<sequence>MKNDVIRPNILGIKIISNISPEMAQKLELKSHHKSLGLITADCDDVTYTALDEATKASEVDVVYAKSMYAGAANASTKLAGEVLGIIAGPSPAEVRSGLNAVVDFLEYGATFISANDDDSIAYYAHCVSRTGTYLSEVAGIREGEALAYLVAPPLEAMYALDAAMKAADVKMCELFAPPTETNFGGALLTGSQSACKAACDAFAEAVKSVADNPTGFLRIVRWML</sequence>
<name>A0A069AT99_CLODI</name>
<evidence type="ECO:0000256" key="1">
    <source>
        <dbReference type="ARBA" id="ARBA00024322"/>
    </source>
</evidence>
<evidence type="ECO:0000259" key="3">
    <source>
        <dbReference type="PROSITE" id="PS51931"/>
    </source>
</evidence>
<feature type="domain" description="BMC circularly permuted" evidence="3">
    <location>
        <begin position="1"/>
        <end position="110"/>
    </location>
</feature>
<dbReference type="Gene3D" id="3.30.70.1710">
    <property type="match status" value="2"/>
</dbReference>
<dbReference type="CDD" id="cd07049">
    <property type="entry name" value="BMC_EutL_repeat1"/>
    <property type="match status" value="1"/>
</dbReference>
<evidence type="ECO:0000256" key="2">
    <source>
        <dbReference type="ARBA" id="ARBA00024446"/>
    </source>
</evidence>
<feature type="domain" description="BMC circularly permuted" evidence="3">
    <location>
        <begin position="111"/>
        <end position="217"/>
    </location>
</feature>
<dbReference type="NCBIfam" id="NF011934">
    <property type="entry name" value="PRK15405.1"/>
    <property type="match status" value="1"/>
</dbReference>
<dbReference type="GO" id="GO:0031469">
    <property type="term" value="C:bacterial microcompartment"/>
    <property type="evidence" value="ECO:0007669"/>
    <property type="project" value="UniProtKB-SubCell"/>
</dbReference>
<protein>
    <submittedName>
        <fullName evidence="4">Ethanolamine carboxysome structural protein</fullName>
    </submittedName>
</protein>
<dbReference type="SUPFAM" id="SSF143414">
    <property type="entry name" value="CcmK-like"/>
    <property type="match status" value="1"/>
</dbReference>
<evidence type="ECO:0000313" key="4">
    <source>
        <dbReference type="EMBL" id="CDT10389.1"/>
    </source>
</evidence>
<dbReference type="PROSITE" id="PS51931">
    <property type="entry name" value="BMC_CP"/>
    <property type="match status" value="2"/>
</dbReference>
<dbReference type="AlphaFoldDB" id="A0A069AT99"/>
<dbReference type="NCBIfam" id="TIGR04502">
    <property type="entry name" value="microcomp_EutL"/>
    <property type="match status" value="1"/>
</dbReference>
<organism evidence="4">
    <name type="scientific">Clostridioides difficile</name>
    <name type="common">Peptoclostridium difficile</name>
    <dbReference type="NCBI Taxonomy" id="1496"/>
    <lineage>
        <taxon>Bacteria</taxon>
        <taxon>Bacillati</taxon>
        <taxon>Bacillota</taxon>
        <taxon>Clostridia</taxon>
        <taxon>Peptostreptococcales</taxon>
        <taxon>Peptostreptococcaceae</taxon>
        <taxon>Clostridioides</taxon>
    </lineage>
</organism>
<dbReference type="Pfam" id="PF00936">
    <property type="entry name" value="BMC"/>
    <property type="match status" value="1"/>
</dbReference>
<dbReference type="PIRSF" id="PIRSF012290">
    <property type="entry name" value="EutL_PduB"/>
    <property type="match status" value="1"/>
</dbReference>
<proteinExistence type="predicted"/>
<reference evidence="4" key="1">
    <citation type="submission" date="2014-07" db="EMBL/GenBank/DDBJ databases">
        <authorList>
            <person name="Monot Marc"/>
        </authorList>
    </citation>
    <scope>NUCLEOTIDE SEQUENCE</scope>
    <source>
        <strain evidence="4">7032989</strain>
    </source>
</reference>